<gene>
    <name evidence="2" type="ORF">V8G54_001021</name>
</gene>
<reference evidence="2 3" key="1">
    <citation type="journal article" date="2023" name="Life. Sci Alliance">
        <title>Evolutionary insights into 3D genome organization and epigenetic landscape of Vigna mungo.</title>
        <authorList>
            <person name="Junaid A."/>
            <person name="Singh B."/>
            <person name="Bhatia S."/>
        </authorList>
    </citation>
    <scope>NUCLEOTIDE SEQUENCE [LARGE SCALE GENOMIC DNA]</scope>
    <source>
        <strain evidence="2">Urdbean</strain>
    </source>
</reference>
<evidence type="ECO:0000256" key="1">
    <source>
        <dbReference type="SAM" id="MobiDB-lite"/>
    </source>
</evidence>
<proteinExistence type="predicted"/>
<keyword evidence="3" id="KW-1185">Reference proteome</keyword>
<sequence>MLLRKRLPLMAGRRSSKGSKGFQHPELHHCLAEKPMKHHPSFHQTKGPRRTSAGIRCLQAPQKVSLQNHLAQASCLHCLSSESDPAQTEIHPPEEQKEWRRFQGFLELVHPIQGQSNQMNCSNAQN</sequence>
<organism evidence="2 3">
    <name type="scientific">Vigna mungo</name>
    <name type="common">Black gram</name>
    <name type="synonym">Phaseolus mungo</name>
    <dbReference type="NCBI Taxonomy" id="3915"/>
    <lineage>
        <taxon>Eukaryota</taxon>
        <taxon>Viridiplantae</taxon>
        <taxon>Streptophyta</taxon>
        <taxon>Embryophyta</taxon>
        <taxon>Tracheophyta</taxon>
        <taxon>Spermatophyta</taxon>
        <taxon>Magnoliopsida</taxon>
        <taxon>eudicotyledons</taxon>
        <taxon>Gunneridae</taxon>
        <taxon>Pentapetalae</taxon>
        <taxon>rosids</taxon>
        <taxon>fabids</taxon>
        <taxon>Fabales</taxon>
        <taxon>Fabaceae</taxon>
        <taxon>Papilionoideae</taxon>
        <taxon>50 kb inversion clade</taxon>
        <taxon>NPAAA clade</taxon>
        <taxon>indigoferoid/millettioid clade</taxon>
        <taxon>Phaseoleae</taxon>
        <taxon>Vigna</taxon>
    </lineage>
</organism>
<dbReference type="EMBL" id="CP144700">
    <property type="protein sequence ID" value="WVZ22477.1"/>
    <property type="molecule type" value="Genomic_DNA"/>
</dbReference>
<name>A0AAQ3P875_VIGMU</name>
<dbReference type="Proteomes" id="UP001374535">
    <property type="component" value="Chromosome 1"/>
</dbReference>
<accession>A0AAQ3P875</accession>
<feature type="region of interest" description="Disordered" evidence="1">
    <location>
        <begin position="1"/>
        <end position="23"/>
    </location>
</feature>
<dbReference type="AlphaFoldDB" id="A0AAQ3P875"/>
<evidence type="ECO:0000313" key="2">
    <source>
        <dbReference type="EMBL" id="WVZ22477.1"/>
    </source>
</evidence>
<evidence type="ECO:0000313" key="3">
    <source>
        <dbReference type="Proteomes" id="UP001374535"/>
    </source>
</evidence>
<protein>
    <submittedName>
        <fullName evidence="2">Uncharacterized protein</fullName>
    </submittedName>
</protein>